<feature type="region of interest" description="Disordered" evidence="1">
    <location>
        <begin position="48"/>
        <end position="69"/>
    </location>
</feature>
<comment type="caution">
    <text evidence="2">The sequence shown here is derived from an EMBL/GenBank/DDBJ whole genome shotgun (WGS) entry which is preliminary data.</text>
</comment>
<feature type="region of interest" description="Disordered" evidence="1">
    <location>
        <begin position="1"/>
        <end position="22"/>
    </location>
</feature>
<gene>
    <name evidence="2" type="ORF">V6N11_000755</name>
</gene>
<dbReference type="Proteomes" id="UP001396334">
    <property type="component" value="Unassembled WGS sequence"/>
</dbReference>
<feature type="compositionally biased region" description="Basic residues" evidence="1">
    <location>
        <begin position="57"/>
        <end position="69"/>
    </location>
</feature>
<organism evidence="2 3">
    <name type="scientific">Hibiscus sabdariffa</name>
    <name type="common">roselle</name>
    <dbReference type="NCBI Taxonomy" id="183260"/>
    <lineage>
        <taxon>Eukaryota</taxon>
        <taxon>Viridiplantae</taxon>
        <taxon>Streptophyta</taxon>
        <taxon>Embryophyta</taxon>
        <taxon>Tracheophyta</taxon>
        <taxon>Spermatophyta</taxon>
        <taxon>Magnoliopsida</taxon>
        <taxon>eudicotyledons</taxon>
        <taxon>Gunneridae</taxon>
        <taxon>Pentapetalae</taxon>
        <taxon>rosids</taxon>
        <taxon>malvids</taxon>
        <taxon>Malvales</taxon>
        <taxon>Malvaceae</taxon>
        <taxon>Malvoideae</taxon>
        <taxon>Hibiscus</taxon>
    </lineage>
</organism>
<feature type="compositionally biased region" description="Basic and acidic residues" evidence="1">
    <location>
        <begin position="1"/>
        <end position="18"/>
    </location>
</feature>
<reference evidence="2 3" key="1">
    <citation type="journal article" date="2024" name="G3 (Bethesda)">
        <title>Genome assembly of Hibiscus sabdariffa L. provides insights into metabolisms of medicinal natural products.</title>
        <authorList>
            <person name="Kim T."/>
        </authorList>
    </citation>
    <scope>NUCLEOTIDE SEQUENCE [LARGE SCALE GENOMIC DNA]</scope>
    <source>
        <strain evidence="2">TK-2024</strain>
        <tissue evidence="2">Old leaves</tissue>
    </source>
</reference>
<accession>A0ABR2RY93</accession>
<dbReference type="EMBL" id="JBBPBN010000019">
    <property type="protein sequence ID" value="KAK9017751.1"/>
    <property type="molecule type" value="Genomic_DNA"/>
</dbReference>
<proteinExistence type="predicted"/>
<sequence length="69" mass="7812">MSRELSVEASRNDGRECSTGKLLRSGKKVDAATYYGFLNILMVKSASRNSETNGARNKYRKRKPVFRNP</sequence>
<keyword evidence="3" id="KW-1185">Reference proteome</keyword>
<evidence type="ECO:0000313" key="3">
    <source>
        <dbReference type="Proteomes" id="UP001396334"/>
    </source>
</evidence>
<name>A0ABR2RY93_9ROSI</name>
<protein>
    <submittedName>
        <fullName evidence="2">Uncharacterized protein</fullName>
    </submittedName>
</protein>
<evidence type="ECO:0000256" key="1">
    <source>
        <dbReference type="SAM" id="MobiDB-lite"/>
    </source>
</evidence>
<evidence type="ECO:0000313" key="2">
    <source>
        <dbReference type="EMBL" id="KAK9017751.1"/>
    </source>
</evidence>